<feature type="region of interest" description="Disordered" evidence="8">
    <location>
        <begin position="162"/>
        <end position="187"/>
    </location>
</feature>
<keyword evidence="7" id="KW-0539">Nucleus</keyword>
<dbReference type="SUPFAM" id="SSF57701">
    <property type="entry name" value="Zn2/Cys6 DNA-binding domain"/>
    <property type="match status" value="1"/>
</dbReference>
<evidence type="ECO:0000313" key="11">
    <source>
        <dbReference type="Proteomes" id="UP001610446"/>
    </source>
</evidence>
<dbReference type="PANTHER" id="PTHR31313">
    <property type="entry name" value="TY1 ENHANCER ACTIVATOR"/>
    <property type="match status" value="1"/>
</dbReference>
<name>A0ABR4L1X9_9EURO</name>
<evidence type="ECO:0000256" key="3">
    <source>
        <dbReference type="ARBA" id="ARBA00022833"/>
    </source>
</evidence>
<organism evidence="10 11">
    <name type="scientific">Aspergillus pseudoustus</name>
    <dbReference type="NCBI Taxonomy" id="1810923"/>
    <lineage>
        <taxon>Eukaryota</taxon>
        <taxon>Fungi</taxon>
        <taxon>Dikarya</taxon>
        <taxon>Ascomycota</taxon>
        <taxon>Pezizomycotina</taxon>
        <taxon>Eurotiomycetes</taxon>
        <taxon>Eurotiomycetidae</taxon>
        <taxon>Eurotiales</taxon>
        <taxon>Aspergillaceae</taxon>
        <taxon>Aspergillus</taxon>
        <taxon>Aspergillus subgen. Nidulantes</taxon>
    </lineage>
</organism>
<evidence type="ECO:0000256" key="2">
    <source>
        <dbReference type="ARBA" id="ARBA00022723"/>
    </source>
</evidence>
<protein>
    <submittedName>
        <fullName evidence="10">Fungal-specific transcription factor domain-containing protein</fullName>
    </submittedName>
</protein>
<dbReference type="InterPro" id="IPR051615">
    <property type="entry name" value="Transcr_Regulatory_Elem"/>
</dbReference>
<feature type="compositionally biased region" description="Low complexity" evidence="8">
    <location>
        <begin position="9"/>
        <end position="18"/>
    </location>
</feature>
<accession>A0ABR4L1X9</accession>
<proteinExistence type="predicted"/>
<feature type="region of interest" description="Disordered" evidence="8">
    <location>
        <begin position="1"/>
        <end position="31"/>
    </location>
</feature>
<dbReference type="CDD" id="cd12148">
    <property type="entry name" value="fungal_TF_MHR"/>
    <property type="match status" value="1"/>
</dbReference>
<dbReference type="Gene3D" id="4.10.240.10">
    <property type="entry name" value="Zn(2)-C6 fungal-type DNA-binding domain"/>
    <property type="match status" value="1"/>
</dbReference>
<feature type="compositionally biased region" description="Polar residues" evidence="8">
    <location>
        <begin position="174"/>
        <end position="187"/>
    </location>
</feature>
<keyword evidence="6" id="KW-0804">Transcription</keyword>
<reference evidence="10 11" key="1">
    <citation type="submission" date="2024-07" db="EMBL/GenBank/DDBJ databases">
        <title>Section-level genome sequencing and comparative genomics of Aspergillus sections Usti and Cavernicolus.</title>
        <authorList>
            <consortium name="Lawrence Berkeley National Laboratory"/>
            <person name="Nybo J.L."/>
            <person name="Vesth T.C."/>
            <person name="Theobald S."/>
            <person name="Frisvad J.C."/>
            <person name="Larsen T.O."/>
            <person name="Kjaerboelling I."/>
            <person name="Rothschild-Mancinelli K."/>
            <person name="Lyhne E.K."/>
            <person name="Kogle M.E."/>
            <person name="Barry K."/>
            <person name="Clum A."/>
            <person name="Na H."/>
            <person name="Ledsgaard L."/>
            <person name="Lin J."/>
            <person name="Lipzen A."/>
            <person name="Kuo A."/>
            <person name="Riley R."/>
            <person name="Mondo S."/>
            <person name="Labutti K."/>
            <person name="Haridas S."/>
            <person name="Pangalinan J."/>
            <person name="Salamov A.A."/>
            <person name="Simmons B.A."/>
            <person name="Magnuson J.K."/>
            <person name="Chen J."/>
            <person name="Drula E."/>
            <person name="Henrissat B."/>
            <person name="Wiebenga A."/>
            <person name="Lubbers R.J."/>
            <person name="Gomes A.C."/>
            <person name="Makela M.R."/>
            <person name="Stajich J."/>
            <person name="Grigoriev I.V."/>
            <person name="Mortensen U.H."/>
            <person name="De Vries R.P."/>
            <person name="Baker S.E."/>
            <person name="Andersen M.R."/>
        </authorList>
    </citation>
    <scope>NUCLEOTIDE SEQUENCE [LARGE SCALE GENOMIC DNA]</scope>
    <source>
        <strain evidence="10 11">CBS 123904</strain>
    </source>
</reference>
<dbReference type="PANTHER" id="PTHR31313:SF85">
    <property type="entry name" value="ZN(II)2CYS6 TRANSCRIPTION FACTOR (EUROFUNG)"/>
    <property type="match status" value="1"/>
</dbReference>
<keyword evidence="11" id="KW-1185">Reference proteome</keyword>
<evidence type="ECO:0000256" key="6">
    <source>
        <dbReference type="ARBA" id="ARBA00023163"/>
    </source>
</evidence>
<dbReference type="CDD" id="cd00067">
    <property type="entry name" value="GAL4"/>
    <property type="match status" value="1"/>
</dbReference>
<evidence type="ECO:0000313" key="10">
    <source>
        <dbReference type="EMBL" id="KAL2858528.1"/>
    </source>
</evidence>
<dbReference type="SMART" id="SM00906">
    <property type="entry name" value="Fungal_trans"/>
    <property type="match status" value="1"/>
</dbReference>
<sequence length="681" mass="76535">MESARLPGAAATTSTAAAHRARPERRSRARRSLTCENCRARKTRCDGTQPSCKTCEVYHDECRYEKTPPMSQIIAMASRLQDAEQTILELRKALEAAEGSSPDHVQGTIAHQSASPDSALDSAHGGDTDQNHGRKSSDEPLGEELLSDLSLDENGKISYYGPTSAIHEPASLDPPSSESRGYSEPPSKTNIRTLLTWNAEEYRSWEEFALGNATIETGIPRTIMSTLLHIHWVWIAPMFMWVYRPAFMRDMTTGGQYYSPFLLTVLCAHAARFQEGPVGEMLICRARLLLGQEIQKPSSIPTVQALLQLSAREMAYGSTSQAWLYSGMAFRMVSDLGLHHNSGKILDLGYLSPEELEIRRRLFWSCYFWDKAISLYLGRSPALQELPFDHTPEFCQVDTSAENEVWSPYHGESLNLSKTSAGEYPPLKAHLISCFENSCKLSVILNDIITQLYSRRSPPDLDQTLRIKRRLDEWRDKSPDHLKYEADNLPADCPPPHIMTQNLLYQATVILLHRPFYSAPEHHTLCRKAADNVERMLLLLDKTFGFNRTTYLMSYCIYTAASVMIQDVKSGDLEASGKMQTFLRALQGGTKTCPLIQRSLDIINNSLNSKTPRPATRNEAATVEGLSSMNYLPAFPYLDMEPPTQPTAEWDQTGMDLDGFSLLDAFPEQHINNARGEWYFG</sequence>
<dbReference type="PROSITE" id="PS00463">
    <property type="entry name" value="ZN2_CY6_FUNGAL_1"/>
    <property type="match status" value="1"/>
</dbReference>
<evidence type="ECO:0000259" key="9">
    <source>
        <dbReference type="PROSITE" id="PS50048"/>
    </source>
</evidence>
<dbReference type="Proteomes" id="UP001610446">
    <property type="component" value="Unassembled WGS sequence"/>
</dbReference>
<comment type="subcellular location">
    <subcellularLocation>
        <location evidence="1">Nucleus</location>
    </subcellularLocation>
</comment>
<feature type="compositionally biased region" description="Basic residues" evidence="8">
    <location>
        <begin position="19"/>
        <end position="31"/>
    </location>
</feature>
<dbReference type="PROSITE" id="PS50048">
    <property type="entry name" value="ZN2_CY6_FUNGAL_2"/>
    <property type="match status" value="1"/>
</dbReference>
<feature type="region of interest" description="Disordered" evidence="8">
    <location>
        <begin position="98"/>
        <end position="142"/>
    </location>
</feature>
<dbReference type="Pfam" id="PF00172">
    <property type="entry name" value="Zn_clus"/>
    <property type="match status" value="1"/>
</dbReference>
<dbReference type="InterPro" id="IPR007219">
    <property type="entry name" value="XnlR_reg_dom"/>
</dbReference>
<evidence type="ECO:0000256" key="1">
    <source>
        <dbReference type="ARBA" id="ARBA00004123"/>
    </source>
</evidence>
<dbReference type="SMART" id="SM00066">
    <property type="entry name" value="GAL4"/>
    <property type="match status" value="1"/>
</dbReference>
<feature type="domain" description="Zn(2)-C6 fungal-type" evidence="9">
    <location>
        <begin position="34"/>
        <end position="64"/>
    </location>
</feature>
<gene>
    <name evidence="10" type="ORF">BJY01DRAFT_230710</name>
</gene>
<keyword evidence="3" id="KW-0862">Zinc</keyword>
<dbReference type="Pfam" id="PF04082">
    <property type="entry name" value="Fungal_trans"/>
    <property type="match status" value="1"/>
</dbReference>
<keyword evidence="5" id="KW-0238">DNA-binding</keyword>
<feature type="compositionally biased region" description="Basic and acidic residues" evidence="8">
    <location>
        <begin position="124"/>
        <end position="138"/>
    </location>
</feature>
<dbReference type="InterPro" id="IPR001138">
    <property type="entry name" value="Zn2Cys6_DnaBD"/>
</dbReference>
<evidence type="ECO:0000256" key="7">
    <source>
        <dbReference type="ARBA" id="ARBA00023242"/>
    </source>
</evidence>
<keyword evidence="4" id="KW-0805">Transcription regulation</keyword>
<keyword evidence="2" id="KW-0479">Metal-binding</keyword>
<dbReference type="InterPro" id="IPR036864">
    <property type="entry name" value="Zn2-C6_fun-type_DNA-bd_sf"/>
</dbReference>
<evidence type="ECO:0000256" key="4">
    <source>
        <dbReference type="ARBA" id="ARBA00023015"/>
    </source>
</evidence>
<dbReference type="EMBL" id="JBFXLU010000001">
    <property type="protein sequence ID" value="KAL2858528.1"/>
    <property type="molecule type" value="Genomic_DNA"/>
</dbReference>
<evidence type="ECO:0000256" key="8">
    <source>
        <dbReference type="SAM" id="MobiDB-lite"/>
    </source>
</evidence>
<evidence type="ECO:0000256" key="5">
    <source>
        <dbReference type="ARBA" id="ARBA00023125"/>
    </source>
</evidence>
<comment type="caution">
    <text evidence="10">The sequence shown here is derived from an EMBL/GenBank/DDBJ whole genome shotgun (WGS) entry which is preliminary data.</text>
</comment>